<dbReference type="InterPro" id="IPR007214">
    <property type="entry name" value="YbaK/aa-tRNA-synth-assoc-dom"/>
</dbReference>
<dbReference type="SUPFAM" id="SSF55826">
    <property type="entry name" value="YbaK/ProRS associated domain"/>
    <property type="match status" value="1"/>
</dbReference>
<dbReference type="PANTHER" id="PTHR31423">
    <property type="entry name" value="YBAK DOMAIN-CONTAINING PROTEIN"/>
    <property type="match status" value="1"/>
</dbReference>
<evidence type="ECO:0000313" key="3">
    <source>
        <dbReference type="EMBL" id="SHJ62330.1"/>
    </source>
</evidence>
<evidence type="ECO:0000313" key="4">
    <source>
        <dbReference type="Proteomes" id="UP000184052"/>
    </source>
</evidence>
<comment type="similarity">
    <text evidence="1">Belongs to the PRORSD1 family.</text>
</comment>
<reference evidence="3 4" key="1">
    <citation type="submission" date="2016-11" db="EMBL/GenBank/DDBJ databases">
        <authorList>
            <person name="Jaros S."/>
            <person name="Januszkiewicz K."/>
            <person name="Wedrychowicz H."/>
        </authorList>
    </citation>
    <scope>NUCLEOTIDE SEQUENCE [LARGE SCALE GENOMIC DNA]</scope>
    <source>
        <strain evidence="3 4">DSM 17477</strain>
    </source>
</reference>
<dbReference type="PANTHER" id="PTHR31423:SF3">
    <property type="entry name" value="PROLYL-TRNA SYNTHETASE ASSOCIATED DOMAIN-CONTAINING PROTEIN 1-RELATED"/>
    <property type="match status" value="1"/>
</dbReference>
<evidence type="ECO:0000259" key="2">
    <source>
        <dbReference type="Pfam" id="PF04073"/>
    </source>
</evidence>
<dbReference type="FunFam" id="3.90.960.10:FF:000005">
    <property type="entry name" value="Putative prolyl-tRNA synthetase"/>
    <property type="match status" value="1"/>
</dbReference>
<feature type="domain" description="YbaK/aminoacyl-tRNA synthetase-associated" evidence="2">
    <location>
        <begin position="24"/>
        <end position="150"/>
    </location>
</feature>
<accession>A0A1M6KU04</accession>
<protein>
    <submittedName>
        <fullName evidence="3">Ala-tRNA(Pro) deacylase</fullName>
    </submittedName>
</protein>
<dbReference type="GO" id="GO:0002161">
    <property type="term" value="F:aminoacyl-tRNA deacylase activity"/>
    <property type="evidence" value="ECO:0007669"/>
    <property type="project" value="InterPro"/>
</dbReference>
<gene>
    <name evidence="3" type="ORF">SAMN02745751_02980</name>
</gene>
<dbReference type="Gene3D" id="3.90.960.10">
    <property type="entry name" value="YbaK/aminoacyl-tRNA synthetase-associated domain"/>
    <property type="match status" value="1"/>
</dbReference>
<keyword evidence="4" id="KW-1185">Reference proteome</keyword>
<dbReference type="OrthoDB" id="9798587at2"/>
<dbReference type="Pfam" id="PF04073">
    <property type="entry name" value="tRNA_edit"/>
    <property type="match status" value="1"/>
</dbReference>
<organism evidence="3 4">
    <name type="scientific">Dethiosulfatibacter aminovorans DSM 17477</name>
    <dbReference type="NCBI Taxonomy" id="1121476"/>
    <lineage>
        <taxon>Bacteria</taxon>
        <taxon>Bacillati</taxon>
        <taxon>Bacillota</taxon>
        <taxon>Tissierellia</taxon>
        <taxon>Dethiosulfatibacter</taxon>
    </lineage>
</organism>
<evidence type="ECO:0000256" key="1">
    <source>
        <dbReference type="ARBA" id="ARBA00010201"/>
    </source>
</evidence>
<dbReference type="EMBL" id="FQZL01000028">
    <property type="protein sequence ID" value="SHJ62330.1"/>
    <property type="molecule type" value="Genomic_DNA"/>
</dbReference>
<sequence>MENRENIVYEYLENLGIKYEKREHPPVYTCEGAAEFTGDMKGMHCKNLFFRNKKGKRHYLVIFDERKEVNIKNIGLKVGESNLSFASEQRMMKYLGVTPGAVSVFGLINDMENDVQVYIDKDVLESEYVNFHPNVNTATLNLAIDDFNRFLENCGNEINEIIL</sequence>
<dbReference type="RefSeq" id="WP_073050364.1">
    <property type="nucleotide sequence ID" value="NZ_FQZL01000028.1"/>
</dbReference>
<dbReference type="Proteomes" id="UP000184052">
    <property type="component" value="Unassembled WGS sequence"/>
</dbReference>
<dbReference type="STRING" id="1121476.SAMN02745751_02980"/>
<dbReference type="CDD" id="cd04335">
    <property type="entry name" value="PrdX_deacylase"/>
    <property type="match status" value="1"/>
</dbReference>
<dbReference type="InterPro" id="IPR036754">
    <property type="entry name" value="YbaK/aa-tRNA-synt-asso_dom_sf"/>
</dbReference>
<dbReference type="AlphaFoldDB" id="A0A1M6KU04"/>
<proteinExistence type="inferred from homology"/>
<dbReference type="InterPro" id="IPR040285">
    <property type="entry name" value="ProX/PRXD1"/>
</dbReference>
<name>A0A1M6KU04_9FIRM</name>